<dbReference type="AlphaFoldDB" id="A0A974P8J7"/>
<proteinExistence type="predicted"/>
<name>A0A974P8J7_9BACL</name>
<dbReference type="Proteomes" id="UP000595841">
    <property type="component" value="Chromosome"/>
</dbReference>
<dbReference type="RefSeq" id="WP_202676314.1">
    <property type="nucleotide sequence ID" value="NZ_CP068595.1"/>
</dbReference>
<evidence type="ECO:0000256" key="1">
    <source>
        <dbReference type="SAM" id="SignalP"/>
    </source>
</evidence>
<feature type="chain" id="PRO_5037562482" evidence="1">
    <location>
        <begin position="24"/>
        <end position="105"/>
    </location>
</feature>
<accession>A0A974P8J7</accession>
<gene>
    <name evidence="2" type="ORF">JI735_19305</name>
</gene>
<evidence type="ECO:0000313" key="2">
    <source>
        <dbReference type="EMBL" id="QQZ58881.1"/>
    </source>
</evidence>
<evidence type="ECO:0000313" key="3">
    <source>
        <dbReference type="Proteomes" id="UP000595841"/>
    </source>
</evidence>
<reference evidence="2 3" key="1">
    <citation type="submission" date="2021-01" db="EMBL/GenBank/DDBJ databases">
        <title>Whole genome sequence of Paenibacillus sonchi LMG 24727 for comparative genomics.</title>
        <authorList>
            <person name="Lee G."/>
            <person name="Kim M.-J."/>
            <person name="Lim K."/>
            <person name="Shin J.-H."/>
        </authorList>
    </citation>
    <scope>NUCLEOTIDE SEQUENCE [LARGE SCALE GENOMIC DNA]</scope>
    <source>
        <strain evidence="2 3">LMG 24727</strain>
    </source>
</reference>
<organism evidence="2 3">
    <name type="scientific">Paenibacillus sonchi</name>
    <dbReference type="NCBI Taxonomy" id="373687"/>
    <lineage>
        <taxon>Bacteria</taxon>
        <taxon>Bacillati</taxon>
        <taxon>Bacillota</taxon>
        <taxon>Bacilli</taxon>
        <taxon>Bacillales</taxon>
        <taxon>Paenibacillaceae</taxon>
        <taxon>Paenibacillus</taxon>
        <taxon>Paenibacillus sonchi group</taxon>
    </lineage>
</organism>
<sequence length="105" mass="11725">MKKVWLALCTSIMLLLPLSAVHAETDESEVTVTGSGLQMTQTQPRFSDVTLSVKNTQTTQATNDLYVMDARVRQPGGASRCEQRILSCRGRLVVQQLNLSFQLRR</sequence>
<dbReference type="KEGG" id="pson:JI735_19305"/>
<keyword evidence="3" id="KW-1185">Reference proteome</keyword>
<dbReference type="EMBL" id="CP068595">
    <property type="protein sequence ID" value="QQZ58881.1"/>
    <property type="molecule type" value="Genomic_DNA"/>
</dbReference>
<keyword evidence="1" id="KW-0732">Signal</keyword>
<feature type="signal peptide" evidence="1">
    <location>
        <begin position="1"/>
        <end position="23"/>
    </location>
</feature>
<protein>
    <submittedName>
        <fullName evidence="2">Uncharacterized protein</fullName>
    </submittedName>
</protein>